<dbReference type="EMBL" id="DTAK01000067">
    <property type="protein sequence ID" value="HGU59984.1"/>
    <property type="molecule type" value="Genomic_DNA"/>
</dbReference>
<evidence type="ECO:0000313" key="1">
    <source>
        <dbReference type="EMBL" id="HGU59984.1"/>
    </source>
</evidence>
<sequence>MLPIHNETCSWNGPRKIEETKEIAHAYFFPIENGTIEKGDFRNHKGLSDKSQLWYSRWHLGEWKMVISEEDVQTHALCELLKGDVIGVMNIYAVSVRGSLRFFFT</sequence>
<name>A0A7C4S9M1_9EURY</name>
<gene>
    <name evidence="1" type="ORF">ENT89_07625</name>
</gene>
<reference evidence="1" key="1">
    <citation type="journal article" date="2020" name="mSystems">
        <title>Genome- and Community-Level Interaction Insights into Carbon Utilization and Element Cycling Functions of Hydrothermarchaeota in Hydrothermal Sediment.</title>
        <authorList>
            <person name="Zhou Z."/>
            <person name="Liu Y."/>
            <person name="Xu W."/>
            <person name="Pan J."/>
            <person name="Luo Z.H."/>
            <person name="Li M."/>
        </authorList>
    </citation>
    <scope>NUCLEOTIDE SEQUENCE [LARGE SCALE GENOMIC DNA]</scope>
    <source>
        <strain evidence="1">SpSt-62</strain>
    </source>
</reference>
<accession>A0A7C4S9M1</accession>
<proteinExistence type="predicted"/>
<dbReference type="AlphaFoldDB" id="A0A7C4S9M1"/>
<organism evidence="1">
    <name type="scientific">Geoglobus ahangari</name>
    <dbReference type="NCBI Taxonomy" id="113653"/>
    <lineage>
        <taxon>Archaea</taxon>
        <taxon>Methanobacteriati</taxon>
        <taxon>Methanobacteriota</taxon>
        <taxon>Archaeoglobi</taxon>
        <taxon>Archaeoglobales</taxon>
        <taxon>Archaeoglobaceae</taxon>
        <taxon>Geoglobus</taxon>
    </lineage>
</organism>
<protein>
    <submittedName>
        <fullName evidence="1">Uncharacterized protein</fullName>
    </submittedName>
</protein>
<comment type="caution">
    <text evidence="1">The sequence shown here is derived from an EMBL/GenBank/DDBJ whole genome shotgun (WGS) entry which is preliminary data.</text>
</comment>